<keyword evidence="5" id="KW-1185">Reference proteome</keyword>
<dbReference type="InterPro" id="IPR016161">
    <property type="entry name" value="Ald_DH/histidinol_DH"/>
</dbReference>
<protein>
    <recommendedName>
        <fullName evidence="3">Aldehyde dehydrogenase domain-containing protein</fullName>
    </recommendedName>
</protein>
<comment type="similarity">
    <text evidence="1">Belongs to the aldehyde dehydrogenase family.</text>
</comment>
<dbReference type="Pfam" id="PF00171">
    <property type="entry name" value="Aldedh"/>
    <property type="match status" value="1"/>
</dbReference>
<dbReference type="GO" id="GO:0006081">
    <property type="term" value="P:aldehyde metabolic process"/>
    <property type="evidence" value="ECO:0007669"/>
    <property type="project" value="InterPro"/>
</dbReference>
<keyword evidence="2" id="KW-0560">Oxidoreductase</keyword>
<evidence type="ECO:0000259" key="3">
    <source>
        <dbReference type="Pfam" id="PF00171"/>
    </source>
</evidence>
<dbReference type="InterPro" id="IPR012394">
    <property type="entry name" value="Aldehyde_DH_NAD(P)"/>
</dbReference>
<evidence type="ECO:0000313" key="5">
    <source>
        <dbReference type="Proteomes" id="UP001164929"/>
    </source>
</evidence>
<sequence length="202" mass="22559">MATEGEKQTVFDVEAANMLTKELRDVFASGKTRSYEWRISQLKSMIKMCDEHEEDIAYALHQDVSKPKLESIVYEITMLKNSCTLAIKELKQWMMPEKARTSLLTFPSSAEIVPEPLVLSLDPLVGAIAAGNAMVLKPSEFSPATSSLLAKLLPEYLDISSIKVVEGAVSETSALLEQKWDKIFYTGSCSFLCFYMHVESDC</sequence>
<dbReference type="Proteomes" id="UP001164929">
    <property type="component" value="Chromosome 2"/>
</dbReference>
<dbReference type="InterPro" id="IPR016162">
    <property type="entry name" value="Ald_DH_N"/>
</dbReference>
<dbReference type="AlphaFoldDB" id="A0AAD6WBU8"/>
<dbReference type="EMBL" id="JAQIZT010000002">
    <property type="protein sequence ID" value="KAJ7006607.1"/>
    <property type="molecule type" value="Genomic_DNA"/>
</dbReference>
<dbReference type="GO" id="GO:0004029">
    <property type="term" value="F:aldehyde dehydrogenase (NAD+) activity"/>
    <property type="evidence" value="ECO:0007669"/>
    <property type="project" value="TreeGrafter"/>
</dbReference>
<dbReference type="InterPro" id="IPR015590">
    <property type="entry name" value="Aldehyde_DH_dom"/>
</dbReference>
<reference evidence="4" key="1">
    <citation type="journal article" date="2023" name="Mol. Ecol. Resour.">
        <title>Chromosome-level genome assembly of a triploid poplar Populus alba 'Berolinensis'.</title>
        <authorList>
            <person name="Chen S."/>
            <person name="Yu Y."/>
            <person name="Wang X."/>
            <person name="Wang S."/>
            <person name="Zhang T."/>
            <person name="Zhou Y."/>
            <person name="He R."/>
            <person name="Meng N."/>
            <person name="Wang Y."/>
            <person name="Liu W."/>
            <person name="Liu Z."/>
            <person name="Liu J."/>
            <person name="Guo Q."/>
            <person name="Huang H."/>
            <person name="Sederoff R.R."/>
            <person name="Wang G."/>
            <person name="Qu G."/>
            <person name="Chen S."/>
        </authorList>
    </citation>
    <scope>NUCLEOTIDE SEQUENCE</scope>
    <source>
        <strain evidence="4">SC-2020</strain>
    </source>
</reference>
<organism evidence="4 5">
    <name type="scientific">Populus alba x Populus x berolinensis</name>
    <dbReference type="NCBI Taxonomy" id="444605"/>
    <lineage>
        <taxon>Eukaryota</taxon>
        <taxon>Viridiplantae</taxon>
        <taxon>Streptophyta</taxon>
        <taxon>Embryophyta</taxon>
        <taxon>Tracheophyta</taxon>
        <taxon>Spermatophyta</taxon>
        <taxon>Magnoliopsida</taxon>
        <taxon>eudicotyledons</taxon>
        <taxon>Gunneridae</taxon>
        <taxon>Pentapetalae</taxon>
        <taxon>rosids</taxon>
        <taxon>fabids</taxon>
        <taxon>Malpighiales</taxon>
        <taxon>Salicaceae</taxon>
        <taxon>Saliceae</taxon>
        <taxon>Populus</taxon>
    </lineage>
</organism>
<dbReference type="GO" id="GO:0005737">
    <property type="term" value="C:cytoplasm"/>
    <property type="evidence" value="ECO:0007669"/>
    <property type="project" value="TreeGrafter"/>
</dbReference>
<feature type="domain" description="Aldehyde dehydrogenase" evidence="3">
    <location>
        <begin position="21"/>
        <end position="189"/>
    </location>
</feature>
<accession>A0AAD6WBU8</accession>
<evidence type="ECO:0000256" key="1">
    <source>
        <dbReference type="ARBA" id="ARBA00009986"/>
    </source>
</evidence>
<name>A0AAD6WBU8_9ROSI</name>
<evidence type="ECO:0000256" key="2">
    <source>
        <dbReference type="ARBA" id="ARBA00023002"/>
    </source>
</evidence>
<dbReference type="Gene3D" id="3.40.605.10">
    <property type="entry name" value="Aldehyde Dehydrogenase, Chain A, domain 1"/>
    <property type="match status" value="1"/>
</dbReference>
<evidence type="ECO:0000313" key="4">
    <source>
        <dbReference type="EMBL" id="KAJ7006607.1"/>
    </source>
</evidence>
<dbReference type="SUPFAM" id="SSF53720">
    <property type="entry name" value="ALDH-like"/>
    <property type="match status" value="1"/>
</dbReference>
<dbReference type="PANTHER" id="PTHR43570">
    <property type="entry name" value="ALDEHYDE DEHYDROGENASE"/>
    <property type="match status" value="1"/>
</dbReference>
<dbReference type="PANTHER" id="PTHR43570:SF16">
    <property type="entry name" value="ALDEHYDE DEHYDROGENASE TYPE III, ISOFORM Q"/>
    <property type="match status" value="1"/>
</dbReference>
<comment type="caution">
    <text evidence="4">The sequence shown here is derived from an EMBL/GenBank/DDBJ whole genome shotgun (WGS) entry which is preliminary data.</text>
</comment>
<gene>
    <name evidence="4" type="ORF">NC653_005840</name>
</gene>
<proteinExistence type="inferred from homology"/>